<organism evidence="2">
    <name type="scientific">Megaviridae environmental sample</name>
    <dbReference type="NCBI Taxonomy" id="1737588"/>
    <lineage>
        <taxon>Viruses</taxon>
        <taxon>Varidnaviria</taxon>
        <taxon>Bamfordvirae</taxon>
        <taxon>Nucleocytoviricota</taxon>
        <taxon>Megaviricetes</taxon>
        <taxon>Imitervirales</taxon>
        <taxon>Mimiviridae</taxon>
        <taxon>environmental samples</taxon>
    </lineage>
</organism>
<name>A0A5J6VJR6_9VIRU</name>
<feature type="coiled-coil region" evidence="1">
    <location>
        <begin position="357"/>
        <end position="412"/>
    </location>
</feature>
<dbReference type="EMBL" id="MN448287">
    <property type="protein sequence ID" value="QFG74406.1"/>
    <property type="molecule type" value="Genomic_DNA"/>
</dbReference>
<proteinExistence type="predicted"/>
<keyword evidence="1" id="KW-0175">Coiled coil</keyword>
<accession>A0A5J6VJR6</accession>
<reference evidence="2" key="1">
    <citation type="journal article" date="2019" name="Philos. Trans. R. Soc. Lond., B, Biol. Sci.">
        <title>Targeted metagenomic recovery of four divergent viruses reveals shared and distinctive characteristics of giant viruses of marine eukaryotes.</title>
        <authorList>
            <person name="Needham D.M."/>
            <person name="Poirier C."/>
            <person name="Hehenberger E."/>
            <person name="Jimenez V."/>
            <person name="Swalwell J.E."/>
            <person name="Santoro A.E."/>
            <person name="Worden A.Z."/>
        </authorList>
    </citation>
    <scope>NUCLEOTIDE SEQUENCE</scope>
    <source>
        <strain evidence="2">MPacV-611</strain>
    </source>
</reference>
<sequence>MPLNRSNSLLYSSCDNTIKKGLRSTKTKIYMGENVYDHTNTHELSYGHKNYKPGDDPSYHSDGADGASADVKSFLETYSWAGWDKDRRPDVENSRIKPGGVQVYDGIYEGIENDLTFLEIYNPSWDYYYDLSNPWSKTTLPIIMLDKVSDNMIDFFFYCTIDKPPSSSFDVECTLKNREGDRLSHKARVFVGDKSSPIVPDPPGAWIEFTATSKNNHLYTHEVKSGDVTLIENLIKVDISIKGPATAGESGIIQKLIPIVKSLPDSLFRYVTIGLTDATPLLKDRKYTSKYGTEIVNKAKVAAHIECAEQKIKAIEAHNIKMRKLTNINKEIWRTKNNEKTYLWARQKIWRGLSATNDELKEKLQLMKTRNNDLIKDLETVIKKNTVDQEYINNYEKELKNVNLDKLTILDEAYSMTFDADGYIIRDGKKTIPTTIEKDDLNELLKKKKYRRAYFQNQDNEALDKDIFWIKYWICHIG</sequence>
<protein>
    <submittedName>
        <fullName evidence="2">Uncharacterized protein</fullName>
    </submittedName>
</protein>
<evidence type="ECO:0000256" key="1">
    <source>
        <dbReference type="SAM" id="Coils"/>
    </source>
</evidence>
<evidence type="ECO:0000313" key="2">
    <source>
        <dbReference type="EMBL" id="QFG74406.1"/>
    </source>
</evidence>